<proteinExistence type="predicted"/>
<dbReference type="AlphaFoldDB" id="A0A6H1PAM5"/>
<dbReference type="Gene3D" id="2.30.30.40">
    <property type="entry name" value="SH3 Domains"/>
    <property type="match status" value="1"/>
</dbReference>
<sequence length="114" mass="12889">MTKYQILHIVSNQGTWYGIKFGKGTGYIEKKSVIALIKQAQSGWVTNQPKTGMIKMREKAPIVDKSTAGKVIGYINKYKEYYFFKKEKDYYVVDIGGRVGYVASKYITALSVGN</sequence>
<evidence type="ECO:0000313" key="1">
    <source>
        <dbReference type="EMBL" id="QIZ10636.1"/>
    </source>
</evidence>
<protein>
    <recommendedName>
        <fullName evidence="3">SH3 domain-containing protein</fullName>
    </recommendedName>
</protein>
<reference evidence="1 2" key="2">
    <citation type="submission" date="2020-04" db="EMBL/GenBank/DDBJ databases">
        <authorList>
            <person name="Fomenkov A."/>
            <person name="Anton B.P."/>
            <person name="Roberts R.J."/>
        </authorList>
    </citation>
    <scope>NUCLEOTIDE SEQUENCE [LARGE SCALE GENOMIC DNA]</scope>
    <source>
        <strain evidence="1 2">S2</strain>
    </source>
</reference>
<name>A0A6H1PAM5_PRIMG</name>
<gene>
    <name evidence="1" type="ORF">HFZ78_31155</name>
</gene>
<accession>A0A6H1PAM5</accession>
<dbReference type="Proteomes" id="UP000501868">
    <property type="component" value="Chromosome"/>
</dbReference>
<reference evidence="1 2" key="1">
    <citation type="submission" date="2020-04" db="EMBL/GenBank/DDBJ databases">
        <title>Genome-Wide Identification of 5-Methylcytosine Sites in Bacterial Genomes By High-Throughput Sequencing of MspJI Restriction Fragments.</title>
        <authorList>
            <person name="Wu V."/>
        </authorList>
    </citation>
    <scope>NUCLEOTIDE SEQUENCE [LARGE SCALE GENOMIC DNA]</scope>
    <source>
        <strain evidence="1 2">S2</strain>
    </source>
</reference>
<evidence type="ECO:0008006" key="3">
    <source>
        <dbReference type="Google" id="ProtNLM"/>
    </source>
</evidence>
<organism evidence="1 2">
    <name type="scientific">Priestia megaterium</name>
    <name type="common">Bacillus megaterium</name>
    <dbReference type="NCBI Taxonomy" id="1404"/>
    <lineage>
        <taxon>Bacteria</taxon>
        <taxon>Bacillati</taxon>
        <taxon>Bacillota</taxon>
        <taxon>Bacilli</taxon>
        <taxon>Bacillales</taxon>
        <taxon>Bacillaceae</taxon>
        <taxon>Priestia</taxon>
    </lineage>
</organism>
<evidence type="ECO:0000313" key="2">
    <source>
        <dbReference type="Proteomes" id="UP000501868"/>
    </source>
</evidence>
<dbReference type="EMBL" id="CP051128">
    <property type="protein sequence ID" value="QIZ10636.1"/>
    <property type="molecule type" value="Genomic_DNA"/>
</dbReference>